<sequence length="205" mass="22472">MHRNPWFTLILGLIVGITIGYVLAERQAVPPAKAIGLGLNPQVAAQQGEELPDGHPPVDGASGADAQRLRQQVAELEGLLAANPNDAGLMAAMGNIYFDASRWPDARDWYEKALQVSSGDPNILTDLAVVYRNLGEFERSIELLDRAIAVDSGHWQAWYNKVVVYQFDLHRHDDAAKALETLQELKKSNTAIPDLSGLEQEVHGD</sequence>
<reference evidence="6 7" key="1">
    <citation type="submission" date="2020-08" db="EMBL/GenBank/DDBJ databases">
        <title>Acidobacteriota in marine sediments use diverse sulfur dissimilation pathways.</title>
        <authorList>
            <person name="Wasmund K."/>
        </authorList>
    </citation>
    <scope>NUCLEOTIDE SEQUENCE [LARGE SCALE GENOMIC DNA]</scope>
    <source>
        <strain evidence="6">MAG AM3-A</strain>
    </source>
</reference>
<name>A0A8J6Y7F1_9BACT</name>
<dbReference type="Gene3D" id="1.25.40.10">
    <property type="entry name" value="Tetratricopeptide repeat domain"/>
    <property type="match status" value="1"/>
</dbReference>
<dbReference type="InterPro" id="IPR011990">
    <property type="entry name" value="TPR-like_helical_dom_sf"/>
</dbReference>
<comment type="caution">
    <text evidence="6">The sequence shown here is derived from an EMBL/GenBank/DDBJ whole genome shotgun (WGS) entry which is preliminary data.</text>
</comment>
<evidence type="ECO:0000313" key="7">
    <source>
        <dbReference type="Proteomes" id="UP000598633"/>
    </source>
</evidence>
<dbReference type="SMART" id="SM00028">
    <property type="entry name" value="TPR"/>
    <property type="match status" value="3"/>
</dbReference>
<protein>
    <submittedName>
        <fullName evidence="6">Tetratricopeptide repeat protein</fullName>
    </submittedName>
</protein>
<dbReference type="PANTHER" id="PTHR44943:SF9">
    <property type="entry name" value="TPR-REPEAT-CONTAINING PROTEIN"/>
    <property type="match status" value="1"/>
</dbReference>
<evidence type="ECO:0000256" key="2">
    <source>
        <dbReference type="ARBA" id="ARBA00022803"/>
    </source>
</evidence>
<feature type="repeat" description="TPR" evidence="4">
    <location>
        <begin position="121"/>
        <end position="154"/>
    </location>
</feature>
<keyword evidence="1" id="KW-0677">Repeat</keyword>
<keyword evidence="5" id="KW-0812">Transmembrane</keyword>
<proteinExistence type="predicted"/>
<gene>
    <name evidence="6" type="ORF">IFJ97_00020</name>
</gene>
<dbReference type="InterPro" id="IPR019734">
    <property type="entry name" value="TPR_rpt"/>
</dbReference>
<evidence type="ECO:0000313" key="6">
    <source>
        <dbReference type="EMBL" id="MBD3869729.1"/>
    </source>
</evidence>
<organism evidence="6 7">
    <name type="scientific">Candidatus Sulfomarinibacter kjeldsenii</name>
    <dbReference type="NCBI Taxonomy" id="2885994"/>
    <lineage>
        <taxon>Bacteria</taxon>
        <taxon>Pseudomonadati</taxon>
        <taxon>Acidobacteriota</taxon>
        <taxon>Thermoanaerobaculia</taxon>
        <taxon>Thermoanaerobaculales</taxon>
        <taxon>Candidatus Sulfomarinibacteraceae</taxon>
        <taxon>Candidatus Sulfomarinibacter</taxon>
    </lineage>
</organism>
<dbReference type="InterPro" id="IPR051685">
    <property type="entry name" value="Ycf3/AcsC/BcsC/TPR_MFPF"/>
</dbReference>
<keyword evidence="5" id="KW-1133">Transmembrane helix</keyword>
<evidence type="ECO:0000256" key="5">
    <source>
        <dbReference type="SAM" id="Phobius"/>
    </source>
</evidence>
<dbReference type="AlphaFoldDB" id="A0A8J6Y7F1"/>
<dbReference type="EMBL" id="JACXWA010000001">
    <property type="protein sequence ID" value="MBD3869729.1"/>
    <property type="molecule type" value="Genomic_DNA"/>
</dbReference>
<dbReference type="PROSITE" id="PS50005">
    <property type="entry name" value="TPR"/>
    <property type="match status" value="2"/>
</dbReference>
<evidence type="ECO:0000256" key="1">
    <source>
        <dbReference type="ARBA" id="ARBA00022737"/>
    </source>
</evidence>
<dbReference type="PANTHER" id="PTHR44943">
    <property type="entry name" value="CELLULOSE SYNTHASE OPERON PROTEIN C"/>
    <property type="match status" value="1"/>
</dbReference>
<keyword evidence="3" id="KW-0793">Thylakoid</keyword>
<evidence type="ECO:0000256" key="3">
    <source>
        <dbReference type="ARBA" id="ARBA00023078"/>
    </source>
</evidence>
<dbReference type="Proteomes" id="UP000598633">
    <property type="component" value="Unassembled WGS sequence"/>
</dbReference>
<keyword evidence="5" id="KW-0472">Membrane</keyword>
<accession>A0A8J6Y7F1</accession>
<feature type="transmembrane region" description="Helical" evidence="5">
    <location>
        <begin position="6"/>
        <end position="24"/>
    </location>
</feature>
<evidence type="ECO:0000256" key="4">
    <source>
        <dbReference type="PROSITE-ProRule" id="PRU00339"/>
    </source>
</evidence>
<feature type="repeat" description="TPR" evidence="4">
    <location>
        <begin position="87"/>
        <end position="120"/>
    </location>
</feature>
<keyword evidence="2 4" id="KW-0802">TPR repeat</keyword>
<dbReference type="Pfam" id="PF13424">
    <property type="entry name" value="TPR_12"/>
    <property type="match status" value="1"/>
</dbReference>
<dbReference type="SUPFAM" id="SSF48452">
    <property type="entry name" value="TPR-like"/>
    <property type="match status" value="1"/>
</dbReference>